<dbReference type="AlphaFoldDB" id="A0A9W9ZZZ8"/>
<dbReference type="EMBL" id="MU825409">
    <property type="protein sequence ID" value="KAJ7390967.1"/>
    <property type="molecule type" value="Genomic_DNA"/>
</dbReference>
<dbReference type="OrthoDB" id="5985613at2759"/>
<comment type="caution">
    <text evidence="2">The sequence shown here is derived from an EMBL/GenBank/DDBJ whole genome shotgun (WGS) entry which is preliminary data.</text>
</comment>
<evidence type="ECO:0000313" key="3">
    <source>
        <dbReference type="Proteomes" id="UP001163046"/>
    </source>
</evidence>
<evidence type="ECO:0000313" key="2">
    <source>
        <dbReference type="EMBL" id="KAJ7390967.1"/>
    </source>
</evidence>
<accession>A0A9W9ZZZ8</accession>
<feature type="region of interest" description="Disordered" evidence="1">
    <location>
        <begin position="313"/>
        <end position="341"/>
    </location>
</feature>
<dbReference type="Proteomes" id="UP001163046">
    <property type="component" value="Unassembled WGS sequence"/>
</dbReference>
<gene>
    <name evidence="2" type="ORF">OS493_020987</name>
</gene>
<reference evidence="2" key="1">
    <citation type="submission" date="2023-01" db="EMBL/GenBank/DDBJ databases">
        <title>Genome assembly of the deep-sea coral Lophelia pertusa.</title>
        <authorList>
            <person name="Herrera S."/>
            <person name="Cordes E."/>
        </authorList>
    </citation>
    <scope>NUCLEOTIDE SEQUENCE</scope>
    <source>
        <strain evidence="2">USNM1676648</strain>
        <tissue evidence="2">Polyp</tissue>
    </source>
</reference>
<organism evidence="2 3">
    <name type="scientific">Desmophyllum pertusum</name>
    <dbReference type="NCBI Taxonomy" id="174260"/>
    <lineage>
        <taxon>Eukaryota</taxon>
        <taxon>Metazoa</taxon>
        <taxon>Cnidaria</taxon>
        <taxon>Anthozoa</taxon>
        <taxon>Hexacorallia</taxon>
        <taxon>Scleractinia</taxon>
        <taxon>Caryophylliina</taxon>
        <taxon>Caryophylliidae</taxon>
        <taxon>Desmophyllum</taxon>
    </lineage>
</organism>
<evidence type="ECO:0000256" key="1">
    <source>
        <dbReference type="SAM" id="MobiDB-lite"/>
    </source>
</evidence>
<name>A0A9W9ZZZ8_9CNID</name>
<keyword evidence="3" id="KW-1185">Reference proteome</keyword>
<protein>
    <submittedName>
        <fullName evidence="2">Uncharacterized protein</fullName>
    </submittedName>
</protein>
<sequence>MLAQAAGLGNTTTEPILCPVKSSTNQTLPLDRTIPTETIKIHKPYLTQQSLHAVYKDNSPLQIPPCTSEPSSSQFQAHHLPRSFIPVPEPQQHKIIYRQHLSTNGSIKSNRTNMFSRHVGEHQSSLAVDEKKLDTTIFLKPHRNVNNPALQNKERPIYNSLLATRSFSKSDPCLAAVSPNKYQMMPYRAKPEESHQLLSLPRVYNDRECQEHTTRQSQSSTWSANYVLAKPRYLPYPTIGANVQQVPVIPARSNIQYIPKMNERLSPKSRGASQQTLPLNAGAQSFQCSLLPRRPQIEEKSAVKSSNEELLFQPPRFSCSPETSSSKARLTAPGSARTNTSSLTYDKEGLLLQLLQSGRAPCISHYSSTTNRDGPSRVTQDVQTTNAFKLRSRSSETSKRYVYLQPQNHVQNNTRNPKESSICNGGKTQTESVALPGKSSSVGESHKEVGCWQTPVRSLNSASFHTNGALNPQIELSFSCQQYLTQLRKSPEARPFGHQNSIYSTARLPSQTEPGAIERNNSLQQSLQIPFPYSLMKQQAKCQQQDGCNAQQQINPRVLIPQSKKDNNILPQHQRPHRLLYHHKKSPILNSNNKNISVKNSQALIMHQLLNRFLKK</sequence>
<proteinExistence type="predicted"/>